<dbReference type="EMBL" id="DQ491002">
    <property type="protein sequence ID" value="ABT14872.1"/>
    <property type="molecule type" value="Genomic_DNA"/>
</dbReference>
<dbReference type="KEGG" id="vg:5659324"/>
<proteinExistence type="predicted"/>
<organismHost>
    <name type="scientific">Chlorella</name>
    <dbReference type="NCBI Taxonomy" id="3071"/>
</organismHost>
<evidence type="ECO:0000313" key="1">
    <source>
        <dbReference type="EMBL" id="ABT14872.1"/>
    </source>
</evidence>
<organism evidence="1 2">
    <name type="scientific">Paramecium bursaria Chlorella virus NY2A</name>
    <name type="common">PBCV-NY2A</name>
    <dbReference type="NCBI Taxonomy" id="46021"/>
    <lineage>
        <taxon>Viruses</taxon>
        <taxon>Varidnaviria</taxon>
        <taxon>Bamfordvirae</taxon>
        <taxon>Nucleocytoviricota</taxon>
        <taxon>Megaviricetes</taxon>
        <taxon>Algavirales</taxon>
        <taxon>Phycodnaviridae</taxon>
        <taxon>Chlorovirus</taxon>
        <taxon>Chlorovirus americanus</taxon>
    </lineage>
</organism>
<dbReference type="GeneID" id="5659324"/>
<reference evidence="1 2" key="1">
    <citation type="journal article" date="2007" name="Virology">
        <title>Sequence and annotation of the 369-kb NY-2A and the 345-kb AR158 viruses that infect Chlorella NC64A.</title>
        <authorList>
            <person name="Fitzgerald L.A."/>
            <person name="Graves M.V."/>
            <person name="Li X."/>
            <person name="Feldblyum T."/>
            <person name="Nierman W.C."/>
            <person name="Van Etten J.L."/>
        </authorList>
    </citation>
    <scope>NUCLEOTIDE SEQUENCE [LARGE SCALE GENOMIC DNA]</scope>
    <source>
        <strain evidence="1 2">NY-2A</strain>
    </source>
</reference>
<evidence type="ECO:0000313" key="2">
    <source>
        <dbReference type="Proteomes" id="UP000202419"/>
    </source>
</evidence>
<sequence>MDSTVLSSSSFVSRYAVTRNIIGSLGAVSTGFPLKIMYTRCISTHAIYHREDAAPSTRIGANAYQYS</sequence>
<keyword evidence="2" id="KW-1185">Reference proteome</keyword>
<dbReference type="Proteomes" id="UP000202419">
    <property type="component" value="Segment"/>
</dbReference>
<gene>
    <name evidence="1" type="primary">b473L</name>
    <name evidence="1" type="ORF">NY2A_b473L</name>
</gene>
<accession>A7IWZ8</accession>
<protein>
    <submittedName>
        <fullName evidence="1">Uncharacterized protein b473L</fullName>
    </submittedName>
</protein>
<name>A7IWZ8_PBCVN</name>
<dbReference type="RefSeq" id="YP_001497669.1">
    <property type="nucleotide sequence ID" value="NC_009898.1"/>
</dbReference>